<dbReference type="PATRIC" id="fig|1205910.3.peg.3861"/>
<reference evidence="2" key="2">
    <citation type="submission" date="2012-08" db="EMBL/GenBank/DDBJ databases">
        <title>Whole-genome sequence of Nocardiopsis alba strain ATCC BAA-2165 associated with honeybees.</title>
        <authorList>
            <person name="Qiao J."/>
            <person name="Chen L."/>
            <person name="Li Y."/>
            <person name="Wang J."/>
            <person name="Zhang W."/>
            <person name="Chen S."/>
        </authorList>
    </citation>
    <scope>NUCLEOTIDE SEQUENCE [LARGE SCALE GENOMIC DNA]</scope>
    <source>
        <strain evidence="2">ATCC BAA-2165 / BE74</strain>
    </source>
</reference>
<sequence length="49" mass="5203">MGPGHRPALRGEVPSARTGIRCSEHAPSRVVGHVLMAETTLPFDPTGPR</sequence>
<dbReference type="HOGENOM" id="CLU_3138287_0_0_11"/>
<dbReference type="EMBL" id="CP003788">
    <property type="protein sequence ID" value="AFR08517.1"/>
    <property type="molecule type" value="Genomic_DNA"/>
</dbReference>
<dbReference type="KEGG" id="nal:B005_4078"/>
<gene>
    <name evidence="1" type="ordered locus">B005_4078</name>
</gene>
<protein>
    <submittedName>
        <fullName evidence="1">Uncharacterized protein</fullName>
    </submittedName>
</protein>
<name>J7LDC2_NOCAA</name>
<dbReference type="AlphaFoldDB" id="J7LDC2"/>
<proteinExistence type="predicted"/>
<reference evidence="1 2" key="1">
    <citation type="journal article" date="2012" name="J. Bacteriol.">
        <title>Whole-Genome Sequence of Nocardiopsis alba Strain ATCC BAA-2165, Associated with Honeybees.</title>
        <authorList>
            <person name="Qiao J."/>
            <person name="Chen L."/>
            <person name="Li Y."/>
            <person name="Wang J."/>
            <person name="Zhang W."/>
            <person name="Chen S."/>
        </authorList>
    </citation>
    <scope>NUCLEOTIDE SEQUENCE [LARGE SCALE GENOMIC DNA]</scope>
    <source>
        <strain evidence="2">ATCC BAA-2165 / BE74</strain>
    </source>
</reference>
<evidence type="ECO:0000313" key="2">
    <source>
        <dbReference type="Proteomes" id="UP000003779"/>
    </source>
</evidence>
<accession>J7LDC2</accession>
<dbReference type="Proteomes" id="UP000003779">
    <property type="component" value="Chromosome"/>
</dbReference>
<evidence type="ECO:0000313" key="1">
    <source>
        <dbReference type="EMBL" id="AFR08517.1"/>
    </source>
</evidence>
<organism evidence="1 2">
    <name type="scientific">Nocardiopsis alba (strain ATCC BAA-2165 / BE74)</name>
    <dbReference type="NCBI Taxonomy" id="1205910"/>
    <lineage>
        <taxon>Bacteria</taxon>
        <taxon>Bacillati</taxon>
        <taxon>Actinomycetota</taxon>
        <taxon>Actinomycetes</taxon>
        <taxon>Streptosporangiales</taxon>
        <taxon>Nocardiopsidaceae</taxon>
        <taxon>Nocardiopsis</taxon>
    </lineage>
</organism>